<dbReference type="InterPro" id="IPR001867">
    <property type="entry name" value="OmpR/PhoB-type_DNA-bd"/>
</dbReference>
<dbReference type="Gene3D" id="2.120.10.30">
    <property type="entry name" value="TolB, C-terminal domain"/>
    <property type="match status" value="2"/>
</dbReference>
<evidence type="ECO:0000256" key="3">
    <source>
        <dbReference type="PROSITE-ProRule" id="PRU01091"/>
    </source>
</evidence>
<dbReference type="SUPFAM" id="SSF69322">
    <property type="entry name" value="Tricorn protease domain 2"/>
    <property type="match status" value="1"/>
</dbReference>
<sequence>MISVEFQKYYIGQCLINCDDMSLSYADKTINLPVKVFEFLKLLIVHSEQTVTKEMAIEKVWLGNVEVGKRGAGNAIWALRKAFAELGLNHEETFKTITKVGYQLLVKPQGIGAELSSPLTAEVAQDSGYHRKKVVIMIVIITAIAVFFSFFKADKQSKINAVKQVQRITNLEGIEEHPSVSPDGHYMAFLWRAHLKKNQIYIKDLTNEAAPLRLISKVVNDQSSPSWSPDGQNIAYLNVDEQGKCSVHILELITFIDKEITKDCVKAGYLNNLDWSKDGKNIAFSRSLGDRIAVFSYNVQSKQEVQITQPSASEEDMLMRWHADNETLAFVRSTELQAEVRSINNGSEHVLVKDKEVILALAWDKRGDNLYFNSMEEGSFVIQQYNLQRNTAELFHQDNEIYSLSVNNAADELFYTRHVAQESIAVHSLDDGRLLENIQSSSRDLFGQVAPTTSDIIFLSNRSGSWEVWLKQADKNLQLTQSKIHGMVSVPAVSPISEQFVIAMRRPNAPYHSLYIAELPSGKQQKLLDFEGDVRNPYYSADGKRLYFSANIAGKWSIYRYTFNSKNLEQLTQGYERFAVEDDEGGIFFTKDNTRGIFHLSADRQETLITTELSDLDWGNLFYKDKTLYFVKRTEKADFIIARDKSGAEVELLKFPPITIRNGKSISPGLNNSIIFTLQGINDSDIYKISTK</sequence>
<keyword evidence="2 3" id="KW-0238">DNA-binding</keyword>
<evidence type="ECO:0000256" key="1">
    <source>
        <dbReference type="ARBA" id="ARBA00009820"/>
    </source>
</evidence>
<dbReference type="SUPFAM" id="SSF46894">
    <property type="entry name" value="C-terminal effector domain of the bipartite response regulators"/>
    <property type="match status" value="1"/>
</dbReference>
<dbReference type="SMART" id="SM00862">
    <property type="entry name" value="Trans_reg_C"/>
    <property type="match status" value="1"/>
</dbReference>
<dbReference type="Proteomes" id="UP001248581">
    <property type="component" value="Chromosome"/>
</dbReference>
<evidence type="ECO:0000259" key="5">
    <source>
        <dbReference type="PROSITE" id="PS51755"/>
    </source>
</evidence>
<dbReference type="Pfam" id="PF07676">
    <property type="entry name" value="PD40"/>
    <property type="match status" value="3"/>
</dbReference>
<keyword evidence="4" id="KW-0812">Transmembrane</keyword>
<accession>A0ABY9TQB3</accession>
<dbReference type="InterPro" id="IPR016032">
    <property type="entry name" value="Sig_transdc_resp-reg_C-effctor"/>
</dbReference>
<proteinExistence type="inferred from homology"/>
<keyword evidence="7" id="KW-1185">Reference proteome</keyword>
<dbReference type="InterPro" id="IPR036388">
    <property type="entry name" value="WH-like_DNA-bd_sf"/>
</dbReference>
<dbReference type="InterPro" id="IPR011659">
    <property type="entry name" value="WD40"/>
</dbReference>
<dbReference type="InterPro" id="IPR011042">
    <property type="entry name" value="6-blade_b-propeller_TolB-like"/>
</dbReference>
<evidence type="ECO:0000256" key="2">
    <source>
        <dbReference type="ARBA" id="ARBA00023125"/>
    </source>
</evidence>
<dbReference type="EMBL" id="CP134146">
    <property type="protein sequence ID" value="WNC69935.1"/>
    <property type="molecule type" value="Genomic_DNA"/>
</dbReference>
<reference evidence="7" key="1">
    <citation type="submission" date="2023-09" db="EMBL/GenBank/DDBJ databases">
        <authorList>
            <person name="Zhang C."/>
        </authorList>
    </citation>
    <scope>NUCLEOTIDE SEQUENCE [LARGE SCALE GENOMIC DNA]</scope>
    <source>
        <strain evidence="7">SQ345</strain>
    </source>
</reference>
<dbReference type="Pfam" id="PF00486">
    <property type="entry name" value="Trans_reg_C"/>
    <property type="match status" value="1"/>
</dbReference>
<feature type="domain" description="OmpR/PhoB-type" evidence="5">
    <location>
        <begin position="6"/>
        <end position="106"/>
    </location>
</feature>
<feature type="transmembrane region" description="Helical" evidence="4">
    <location>
        <begin position="134"/>
        <end position="151"/>
    </location>
</feature>
<name>A0ABY9TQB3_9GAMM</name>
<evidence type="ECO:0000313" key="6">
    <source>
        <dbReference type="EMBL" id="WNC69935.1"/>
    </source>
</evidence>
<keyword evidence="4" id="KW-0472">Membrane</keyword>
<dbReference type="Gene3D" id="1.10.10.10">
    <property type="entry name" value="Winged helix-like DNA-binding domain superfamily/Winged helix DNA-binding domain"/>
    <property type="match status" value="1"/>
</dbReference>
<dbReference type="CDD" id="cd00383">
    <property type="entry name" value="trans_reg_C"/>
    <property type="match status" value="1"/>
</dbReference>
<protein>
    <submittedName>
        <fullName evidence="6">Winged helix-turn-helix domain-containing protein</fullName>
    </submittedName>
</protein>
<dbReference type="PANTHER" id="PTHR36842">
    <property type="entry name" value="PROTEIN TOLB HOMOLOG"/>
    <property type="match status" value="1"/>
</dbReference>
<comment type="similarity">
    <text evidence="1">Belongs to the TolB family.</text>
</comment>
<dbReference type="RefSeq" id="WP_348389077.1">
    <property type="nucleotide sequence ID" value="NZ_CP134146.1"/>
</dbReference>
<dbReference type="PROSITE" id="PS51755">
    <property type="entry name" value="OMPR_PHOB"/>
    <property type="match status" value="1"/>
</dbReference>
<evidence type="ECO:0000313" key="7">
    <source>
        <dbReference type="Proteomes" id="UP001248581"/>
    </source>
</evidence>
<evidence type="ECO:0000256" key="4">
    <source>
        <dbReference type="SAM" id="Phobius"/>
    </source>
</evidence>
<feature type="DNA-binding region" description="OmpR/PhoB-type" evidence="3">
    <location>
        <begin position="6"/>
        <end position="106"/>
    </location>
</feature>
<keyword evidence="4" id="KW-1133">Transmembrane helix</keyword>
<dbReference type="SUPFAM" id="SSF69304">
    <property type="entry name" value="Tricorn protease N-terminal domain"/>
    <property type="match status" value="1"/>
</dbReference>
<gene>
    <name evidence="6" type="ORF">RI845_07300</name>
</gene>
<organism evidence="6 7">
    <name type="scientific">Thalassotalea nanhaiensis</name>
    <dbReference type="NCBI Taxonomy" id="3065648"/>
    <lineage>
        <taxon>Bacteria</taxon>
        <taxon>Pseudomonadati</taxon>
        <taxon>Pseudomonadota</taxon>
        <taxon>Gammaproteobacteria</taxon>
        <taxon>Alteromonadales</taxon>
        <taxon>Colwelliaceae</taxon>
        <taxon>Thalassotalea</taxon>
    </lineage>
</organism>